<protein>
    <submittedName>
        <fullName evidence="3">Uncharacterized protein</fullName>
    </submittedName>
</protein>
<proteinExistence type="predicted"/>
<keyword evidence="2" id="KW-1133">Transmembrane helix</keyword>
<feature type="region of interest" description="Disordered" evidence="1">
    <location>
        <begin position="1"/>
        <end position="21"/>
    </location>
</feature>
<dbReference type="AlphaFoldDB" id="A0AAN6WD09"/>
<reference evidence="3" key="2">
    <citation type="submission" date="2023-05" db="EMBL/GenBank/DDBJ databases">
        <authorList>
            <consortium name="Lawrence Berkeley National Laboratory"/>
            <person name="Steindorff A."/>
            <person name="Hensen N."/>
            <person name="Bonometti L."/>
            <person name="Westerberg I."/>
            <person name="Brannstrom I.O."/>
            <person name="Guillou S."/>
            <person name="Cros-Aarteil S."/>
            <person name="Calhoun S."/>
            <person name="Haridas S."/>
            <person name="Kuo A."/>
            <person name="Mondo S."/>
            <person name="Pangilinan J."/>
            <person name="Riley R."/>
            <person name="Labutti K."/>
            <person name="Andreopoulos B."/>
            <person name="Lipzen A."/>
            <person name="Chen C."/>
            <person name="Yanf M."/>
            <person name="Daum C."/>
            <person name="Ng V."/>
            <person name="Clum A."/>
            <person name="Ohm R."/>
            <person name="Martin F."/>
            <person name="Silar P."/>
            <person name="Natvig D."/>
            <person name="Lalanne C."/>
            <person name="Gautier V."/>
            <person name="Ament-Velasquez S.L."/>
            <person name="Kruys A."/>
            <person name="Hutchinson M.I."/>
            <person name="Powell A.J."/>
            <person name="Barry K."/>
            <person name="Miller A.N."/>
            <person name="Grigoriev I.V."/>
            <person name="Debuchy R."/>
            <person name="Gladieux P."/>
            <person name="Thoren M.H."/>
            <person name="Johannesson H."/>
        </authorList>
    </citation>
    <scope>NUCLEOTIDE SEQUENCE</scope>
    <source>
        <strain evidence="3">CBS 892.96</strain>
    </source>
</reference>
<reference evidence="3" key="1">
    <citation type="journal article" date="2023" name="Mol. Phylogenet. Evol.">
        <title>Genome-scale phylogeny and comparative genomics of the fungal order Sordariales.</title>
        <authorList>
            <person name="Hensen N."/>
            <person name="Bonometti L."/>
            <person name="Westerberg I."/>
            <person name="Brannstrom I.O."/>
            <person name="Guillou S."/>
            <person name="Cros-Aarteil S."/>
            <person name="Calhoun S."/>
            <person name="Haridas S."/>
            <person name="Kuo A."/>
            <person name="Mondo S."/>
            <person name="Pangilinan J."/>
            <person name="Riley R."/>
            <person name="LaButti K."/>
            <person name="Andreopoulos B."/>
            <person name="Lipzen A."/>
            <person name="Chen C."/>
            <person name="Yan M."/>
            <person name="Daum C."/>
            <person name="Ng V."/>
            <person name="Clum A."/>
            <person name="Steindorff A."/>
            <person name="Ohm R.A."/>
            <person name="Martin F."/>
            <person name="Silar P."/>
            <person name="Natvig D.O."/>
            <person name="Lalanne C."/>
            <person name="Gautier V."/>
            <person name="Ament-Velasquez S.L."/>
            <person name="Kruys A."/>
            <person name="Hutchinson M.I."/>
            <person name="Powell A.J."/>
            <person name="Barry K."/>
            <person name="Miller A.N."/>
            <person name="Grigoriev I.V."/>
            <person name="Debuchy R."/>
            <person name="Gladieux P."/>
            <person name="Hiltunen Thoren M."/>
            <person name="Johannesson H."/>
        </authorList>
    </citation>
    <scope>NUCLEOTIDE SEQUENCE</scope>
    <source>
        <strain evidence="3">CBS 892.96</strain>
    </source>
</reference>
<organism evidence="3 4">
    <name type="scientific">Triangularia setosa</name>
    <dbReference type="NCBI Taxonomy" id="2587417"/>
    <lineage>
        <taxon>Eukaryota</taxon>
        <taxon>Fungi</taxon>
        <taxon>Dikarya</taxon>
        <taxon>Ascomycota</taxon>
        <taxon>Pezizomycotina</taxon>
        <taxon>Sordariomycetes</taxon>
        <taxon>Sordariomycetidae</taxon>
        <taxon>Sordariales</taxon>
        <taxon>Podosporaceae</taxon>
        <taxon>Triangularia</taxon>
    </lineage>
</organism>
<keyword evidence="2" id="KW-0472">Membrane</keyword>
<dbReference type="Proteomes" id="UP001302321">
    <property type="component" value="Unassembled WGS sequence"/>
</dbReference>
<gene>
    <name evidence="3" type="ORF">QBC36DRAFT_321671</name>
</gene>
<name>A0AAN6WD09_9PEZI</name>
<keyword evidence="4" id="KW-1185">Reference proteome</keyword>
<dbReference type="EMBL" id="MU866110">
    <property type="protein sequence ID" value="KAK4179749.1"/>
    <property type="molecule type" value="Genomic_DNA"/>
</dbReference>
<evidence type="ECO:0000256" key="1">
    <source>
        <dbReference type="SAM" id="MobiDB-lite"/>
    </source>
</evidence>
<evidence type="ECO:0000313" key="3">
    <source>
        <dbReference type="EMBL" id="KAK4179749.1"/>
    </source>
</evidence>
<accession>A0AAN6WD09</accession>
<evidence type="ECO:0000313" key="4">
    <source>
        <dbReference type="Proteomes" id="UP001302321"/>
    </source>
</evidence>
<comment type="caution">
    <text evidence="3">The sequence shown here is derived from an EMBL/GenBank/DDBJ whole genome shotgun (WGS) entry which is preliminary data.</text>
</comment>
<sequence length="249" mass="28203">MSRSVHHRVSMLSRSRGPARGRRFISPHLTGRCKGDEQPYREPTAFTFLICFFFPFLFFLLNSCFFFLDEIWLGKMCLCMSCIVSSTIIDITLTLLPNDNRAPDSRVVMRMYTTYQAADIISWRFTFPFFFIFNTHTVTTTVAFSSVHSCLQQTGESATAVIVILTVCGQLRAEYKPLVVYNEVGFDSPSEAADEACRLQADCSFGSACADGTMLAIDRTDIHLHIHYPAFPTLPLTHAKNQRDAEIDY</sequence>
<evidence type="ECO:0000256" key="2">
    <source>
        <dbReference type="SAM" id="Phobius"/>
    </source>
</evidence>
<feature type="transmembrane region" description="Helical" evidence="2">
    <location>
        <begin position="45"/>
        <end position="68"/>
    </location>
</feature>
<keyword evidence="2" id="KW-0812">Transmembrane</keyword>